<sequence length="368" mass="37393">MDQESTDDRPSPAGPQENRVTSPNASDRRGPLVYVGSYTPDMEGHGTGITVCRQDPDSGLLGTPSAAIPAISPSYLTRHPSGRFLYAVSERAGEGAVGAYSVQDERLVPLGEVSTLGAGPCHLAADPTGRFVVVANYGGGSVTVHPIADDGTLGEAATHVRLTGSGPVADRQAASHAHQVTFAAGGGWLVVCDLGSDTVYHLNFDAEAGTIAEGPKVTLPPGTGPRHIAYGPKDLAWLAGELNATVTPLRGDPRTGALTVAGKPFVLSGGEGAPSGIVASADGRFVYAANRGPDTISVLAVDGAELSLVEEIATGGAWPRDLALVGEVLYVANQRGDTITGFRCDPGSGRLTALGVALATGSPTSVLA</sequence>
<protein>
    <recommendedName>
        <fullName evidence="5">6-phosphogluconolactonase</fullName>
    </recommendedName>
</protein>
<dbReference type="Proteomes" id="UP000190037">
    <property type="component" value="Unassembled WGS sequence"/>
</dbReference>
<dbReference type="InterPro" id="IPR015943">
    <property type="entry name" value="WD40/YVTN_repeat-like_dom_sf"/>
</dbReference>
<dbReference type="EMBL" id="MWQN01000001">
    <property type="protein sequence ID" value="OPC79903.1"/>
    <property type="molecule type" value="Genomic_DNA"/>
</dbReference>
<evidence type="ECO:0000313" key="3">
    <source>
        <dbReference type="EMBL" id="OPC79903.1"/>
    </source>
</evidence>
<feature type="region of interest" description="Disordered" evidence="2">
    <location>
        <begin position="1"/>
        <end position="31"/>
    </location>
</feature>
<comment type="caution">
    <text evidence="3">The sequence shown here is derived from an EMBL/GenBank/DDBJ whole genome shotgun (WGS) entry which is preliminary data.</text>
</comment>
<organism evidence="3 4">
    <name type="scientific">Embleya scabrispora</name>
    <dbReference type="NCBI Taxonomy" id="159449"/>
    <lineage>
        <taxon>Bacteria</taxon>
        <taxon>Bacillati</taxon>
        <taxon>Actinomycetota</taxon>
        <taxon>Actinomycetes</taxon>
        <taxon>Kitasatosporales</taxon>
        <taxon>Streptomycetaceae</taxon>
        <taxon>Embleya</taxon>
    </lineage>
</organism>
<feature type="compositionally biased region" description="Basic and acidic residues" evidence="2">
    <location>
        <begin position="1"/>
        <end position="10"/>
    </location>
</feature>
<dbReference type="GO" id="GO:0017057">
    <property type="term" value="F:6-phosphogluconolactonase activity"/>
    <property type="evidence" value="ECO:0007669"/>
    <property type="project" value="TreeGrafter"/>
</dbReference>
<name>A0A1T3NSM2_9ACTN</name>
<gene>
    <name evidence="3" type="ORF">B4N89_02150</name>
</gene>
<dbReference type="PANTHER" id="PTHR30344">
    <property type="entry name" value="6-PHOSPHOGLUCONOLACTONASE-RELATED"/>
    <property type="match status" value="1"/>
</dbReference>
<proteinExistence type="inferred from homology"/>
<reference evidence="3 4" key="1">
    <citation type="submission" date="2017-03" db="EMBL/GenBank/DDBJ databases">
        <title>Draft genome sequence of Streptomyces scabrisporus NF3, endophyte isolated from Amphipterygium adstringens.</title>
        <authorList>
            <person name="Vazquez M."/>
            <person name="Ceapa C.D."/>
            <person name="Rodriguez Luna D."/>
            <person name="Sanchez Esquivel S."/>
        </authorList>
    </citation>
    <scope>NUCLEOTIDE SEQUENCE [LARGE SCALE GENOMIC DNA]</scope>
    <source>
        <strain evidence="3 4">NF3</strain>
    </source>
</reference>
<evidence type="ECO:0000313" key="4">
    <source>
        <dbReference type="Proteomes" id="UP000190037"/>
    </source>
</evidence>
<dbReference type="InterPro" id="IPR011048">
    <property type="entry name" value="Haem_d1_sf"/>
</dbReference>
<dbReference type="InterPro" id="IPR050282">
    <property type="entry name" value="Cycloisomerase_2"/>
</dbReference>
<dbReference type="Pfam" id="PF10282">
    <property type="entry name" value="Lactonase"/>
    <property type="match status" value="1"/>
</dbReference>
<dbReference type="STRING" id="159449.B4N89_02150"/>
<dbReference type="GO" id="GO:0005829">
    <property type="term" value="C:cytosol"/>
    <property type="evidence" value="ECO:0007669"/>
    <property type="project" value="TreeGrafter"/>
</dbReference>
<keyword evidence="4" id="KW-1185">Reference proteome</keyword>
<evidence type="ECO:0000256" key="2">
    <source>
        <dbReference type="SAM" id="MobiDB-lite"/>
    </source>
</evidence>
<evidence type="ECO:0008006" key="5">
    <source>
        <dbReference type="Google" id="ProtNLM"/>
    </source>
</evidence>
<dbReference type="SUPFAM" id="SSF51004">
    <property type="entry name" value="C-terminal (heme d1) domain of cytochrome cd1-nitrite reductase"/>
    <property type="match status" value="1"/>
</dbReference>
<dbReference type="InterPro" id="IPR019405">
    <property type="entry name" value="Lactonase_7-beta_prop"/>
</dbReference>
<dbReference type="Gene3D" id="2.130.10.10">
    <property type="entry name" value="YVTN repeat-like/Quinoprotein amine dehydrogenase"/>
    <property type="match status" value="1"/>
</dbReference>
<dbReference type="AlphaFoldDB" id="A0A1T3NSM2"/>
<comment type="similarity">
    <text evidence="1">Belongs to the cycloisomerase 2 family.</text>
</comment>
<dbReference type="PANTHER" id="PTHR30344:SF1">
    <property type="entry name" value="6-PHOSPHOGLUCONOLACTONASE"/>
    <property type="match status" value="1"/>
</dbReference>
<accession>A0A1T3NSM2</accession>
<evidence type="ECO:0000256" key="1">
    <source>
        <dbReference type="ARBA" id="ARBA00005564"/>
    </source>
</evidence>